<evidence type="ECO:0000256" key="1">
    <source>
        <dbReference type="ARBA" id="ARBA00004141"/>
    </source>
</evidence>
<keyword evidence="3 6" id="KW-0812">Transmembrane</keyword>
<dbReference type="GO" id="GO:0005351">
    <property type="term" value="F:carbohydrate:proton symporter activity"/>
    <property type="evidence" value="ECO:0007669"/>
    <property type="project" value="TreeGrafter"/>
</dbReference>
<dbReference type="PANTHER" id="PTHR48022">
    <property type="entry name" value="PLASTIDIC GLUCOSE TRANSPORTER 4"/>
    <property type="match status" value="1"/>
</dbReference>
<evidence type="ECO:0000259" key="7">
    <source>
        <dbReference type="PROSITE" id="PS50850"/>
    </source>
</evidence>
<name>A0A6A4GZS4_9AGAR</name>
<keyword evidence="4 6" id="KW-1133">Transmembrane helix</keyword>
<evidence type="ECO:0000313" key="8">
    <source>
        <dbReference type="EMBL" id="KAE9390634.1"/>
    </source>
</evidence>
<accession>A0A6A4GZS4</accession>
<dbReference type="PROSITE" id="PS00217">
    <property type="entry name" value="SUGAR_TRANSPORT_2"/>
    <property type="match status" value="1"/>
</dbReference>
<evidence type="ECO:0000256" key="3">
    <source>
        <dbReference type="ARBA" id="ARBA00022692"/>
    </source>
</evidence>
<dbReference type="InterPro" id="IPR005829">
    <property type="entry name" value="Sugar_transporter_CS"/>
</dbReference>
<feature type="transmembrane region" description="Helical" evidence="6">
    <location>
        <begin position="110"/>
        <end position="129"/>
    </location>
</feature>
<comment type="similarity">
    <text evidence="2">Belongs to the major facilitator superfamily. Sugar transporter (TC 2.A.1.1) family.</text>
</comment>
<dbReference type="PANTHER" id="PTHR48022:SF17">
    <property type="entry name" value="HEXOSE TRANSPORTER"/>
    <property type="match status" value="1"/>
</dbReference>
<dbReference type="SUPFAM" id="SSF103473">
    <property type="entry name" value="MFS general substrate transporter"/>
    <property type="match status" value="1"/>
</dbReference>
<protein>
    <submittedName>
        <fullName evidence="8">General substrate transporter</fullName>
    </submittedName>
</protein>
<feature type="transmembrane region" description="Helical" evidence="6">
    <location>
        <begin position="135"/>
        <end position="157"/>
    </location>
</feature>
<proteinExistence type="inferred from homology"/>
<comment type="subcellular location">
    <subcellularLocation>
        <location evidence="1">Membrane</location>
        <topology evidence="1">Multi-pass membrane protein</topology>
    </subcellularLocation>
</comment>
<evidence type="ECO:0000256" key="5">
    <source>
        <dbReference type="ARBA" id="ARBA00023136"/>
    </source>
</evidence>
<evidence type="ECO:0000256" key="6">
    <source>
        <dbReference type="SAM" id="Phobius"/>
    </source>
</evidence>
<gene>
    <name evidence="8" type="ORF">BT96DRAFT_925752</name>
</gene>
<feature type="transmembrane region" description="Helical" evidence="6">
    <location>
        <begin position="177"/>
        <end position="197"/>
    </location>
</feature>
<evidence type="ECO:0000313" key="9">
    <source>
        <dbReference type="Proteomes" id="UP000799118"/>
    </source>
</evidence>
<reference evidence="8" key="1">
    <citation type="journal article" date="2019" name="Environ. Microbiol.">
        <title>Fungal ecological strategies reflected in gene transcription - a case study of two litter decomposers.</title>
        <authorList>
            <person name="Barbi F."/>
            <person name="Kohler A."/>
            <person name="Barry K."/>
            <person name="Baskaran P."/>
            <person name="Daum C."/>
            <person name="Fauchery L."/>
            <person name="Ihrmark K."/>
            <person name="Kuo A."/>
            <person name="LaButti K."/>
            <person name="Lipzen A."/>
            <person name="Morin E."/>
            <person name="Grigoriev I.V."/>
            <person name="Henrissat B."/>
            <person name="Lindahl B."/>
            <person name="Martin F."/>
        </authorList>
    </citation>
    <scope>NUCLEOTIDE SEQUENCE</scope>
    <source>
        <strain evidence="8">JB14</strain>
    </source>
</reference>
<feature type="transmembrane region" description="Helical" evidence="6">
    <location>
        <begin position="78"/>
        <end position="98"/>
    </location>
</feature>
<dbReference type="OrthoDB" id="6612291at2759"/>
<dbReference type="InterPro" id="IPR005828">
    <property type="entry name" value="MFS_sugar_transport-like"/>
</dbReference>
<keyword evidence="5 6" id="KW-0472">Membrane</keyword>
<dbReference type="PROSITE" id="PS50850">
    <property type="entry name" value="MFS"/>
    <property type="match status" value="1"/>
</dbReference>
<evidence type="ECO:0000256" key="4">
    <source>
        <dbReference type="ARBA" id="ARBA00022989"/>
    </source>
</evidence>
<organism evidence="8 9">
    <name type="scientific">Gymnopus androsaceus JB14</name>
    <dbReference type="NCBI Taxonomy" id="1447944"/>
    <lineage>
        <taxon>Eukaryota</taxon>
        <taxon>Fungi</taxon>
        <taxon>Dikarya</taxon>
        <taxon>Basidiomycota</taxon>
        <taxon>Agaricomycotina</taxon>
        <taxon>Agaricomycetes</taxon>
        <taxon>Agaricomycetidae</taxon>
        <taxon>Agaricales</taxon>
        <taxon>Marasmiineae</taxon>
        <taxon>Omphalotaceae</taxon>
        <taxon>Gymnopus</taxon>
    </lineage>
</organism>
<dbReference type="Pfam" id="PF00083">
    <property type="entry name" value="Sugar_tr"/>
    <property type="match status" value="1"/>
</dbReference>
<dbReference type="InterPro" id="IPR036259">
    <property type="entry name" value="MFS_trans_sf"/>
</dbReference>
<dbReference type="Gene3D" id="1.20.1250.20">
    <property type="entry name" value="MFS general substrate transporter like domains"/>
    <property type="match status" value="1"/>
</dbReference>
<feature type="transmembrane region" description="Helical" evidence="6">
    <location>
        <begin position="20"/>
        <end position="38"/>
    </location>
</feature>
<dbReference type="EMBL" id="ML769651">
    <property type="protein sequence ID" value="KAE9390634.1"/>
    <property type="molecule type" value="Genomic_DNA"/>
</dbReference>
<dbReference type="GO" id="GO:0016020">
    <property type="term" value="C:membrane"/>
    <property type="evidence" value="ECO:0007669"/>
    <property type="project" value="UniProtKB-SubCell"/>
</dbReference>
<feature type="domain" description="Major facilitator superfamily (MFS) profile" evidence="7">
    <location>
        <begin position="25"/>
        <end position="270"/>
    </location>
</feature>
<sequence length="270" mass="29740">MSTSEKSSVGQSTQNEWANIGAVSMSIFAALGVMMYSLDPALQKGTTAIDDFWLAYNASGNNGEGTTVYTYLTSWTQWSRALSLLFFLSGGIFFGHFISHIPANWLGRRWAIIIFCLVFCVGMVMQQIFSQSTETHAIFLLYLVGHVVAGLGLGAAVNEVLLYQYECAPKRIRGRILGIYGCTILICLLTLFTTTAIEGRASVVCRTVDFVWAFVLSTSFFLLPESPHWLVRQGNFEGAICSLARLTGLPVSDPEIELELENIKAGLYLD</sequence>
<evidence type="ECO:0000256" key="2">
    <source>
        <dbReference type="ARBA" id="ARBA00010992"/>
    </source>
</evidence>
<keyword evidence="9" id="KW-1185">Reference proteome</keyword>
<dbReference type="Proteomes" id="UP000799118">
    <property type="component" value="Unassembled WGS sequence"/>
</dbReference>
<dbReference type="InterPro" id="IPR050360">
    <property type="entry name" value="MFS_Sugar_Transporters"/>
</dbReference>
<dbReference type="InterPro" id="IPR020846">
    <property type="entry name" value="MFS_dom"/>
</dbReference>
<dbReference type="AlphaFoldDB" id="A0A6A4GZS4"/>